<dbReference type="InterPro" id="IPR038056">
    <property type="entry name" value="YjbR-like_sf"/>
</dbReference>
<gene>
    <name evidence="1" type="ORF">G7070_09575</name>
</gene>
<dbReference type="Pfam" id="PF04237">
    <property type="entry name" value="YjbR"/>
    <property type="match status" value="1"/>
</dbReference>
<dbReference type="KEGG" id="prv:G7070_09575"/>
<proteinExistence type="predicted"/>
<accession>A0A6G7Y744</accession>
<protein>
    <submittedName>
        <fullName evidence="1">MmcQ/YjbR family DNA-binding protein</fullName>
    </submittedName>
</protein>
<reference evidence="1 2" key="1">
    <citation type="submission" date="2020-03" db="EMBL/GenBank/DDBJ databases">
        <title>Propioniciclava sp. nov., isolated from Hydrophilus acuminatus.</title>
        <authorList>
            <person name="Hyun D.-W."/>
            <person name="Bae J.-W."/>
        </authorList>
    </citation>
    <scope>NUCLEOTIDE SEQUENCE [LARGE SCALE GENOMIC DNA]</scope>
    <source>
        <strain evidence="1 2">HDW11</strain>
    </source>
</reference>
<sequence>MSHPLMFAPDDDLLATLRELCLAYPGASERISHGRPNWFTTRTFASYGGHVKGSHDDTSLARALLVKPDPDHRDLLLGDDRFVVPAYDGPYGWLALPLDAEEPDWDEVDALIEESYRQTAPPARQRELDALRPS</sequence>
<keyword evidence="2" id="KW-1185">Reference proteome</keyword>
<dbReference type="InterPro" id="IPR058532">
    <property type="entry name" value="YjbR/MT2646/Rv2570-like"/>
</dbReference>
<dbReference type="Proteomes" id="UP000501058">
    <property type="component" value="Chromosome"/>
</dbReference>
<dbReference type="SUPFAM" id="SSF142906">
    <property type="entry name" value="YjbR-like"/>
    <property type="match status" value="1"/>
</dbReference>
<evidence type="ECO:0000313" key="2">
    <source>
        <dbReference type="Proteomes" id="UP000501058"/>
    </source>
</evidence>
<keyword evidence="1" id="KW-0238">DNA-binding</keyword>
<organism evidence="1 2">
    <name type="scientific">Propioniciclava coleopterorum</name>
    <dbReference type="NCBI Taxonomy" id="2714937"/>
    <lineage>
        <taxon>Bacteria</taxon>
        <taxon>Bacillati</taxon>
        <taxon>Actinomycetota</taxon>
        <taxon>Actinomycetes</taxon>
        <taxon>Propionibacteriales</taxon>
        <taxon>Propionibacteriaceae</taxon>
        <taxon>Propioniciclava</taxon>
    </lineage>
</organism>
<dbReference type="GO" id="GO:0003677">
    <property type="term" value="F:DNA binding"/>
    <property type="evidence" value="ECO:0007669"/>
    <property type="project" value="UniProtKB-KW"/>
</dbReference>
<evidence type="ECO:0000313" key="1">
    <source>
        <dbReference type="EMBL" id="QIK72468.1"/>
    </source>
</evidence>
<dbReference type="EMBL" id="CP049865">
    <property type="protein sequence ID" value="QIK72468.1"/>
    <property type="molecule type" value="Genomic_DNA"/>
</dbReference>
<dbReference type="AlphaFoldDB" id="A0A6G7Y744"/>
<name>A0A6G7Y744_9ACTN</name>
<dbReference type="Gene3D" id="3.90.1150.30">
    <property type="match status" value="1"/>
</dbReference>